<feature type="transmembrane region" description="Helical" evidence="1">
    <location>
        <begin position="260"/>
        <end position="282"/>
    </location>
</feature>
<feature type="transmembrane region" description="Helical" evidence="1">
    <location>
        <begin position="294"/>
        <end position="315"/>
    </location>
</feature>
<dbReference type="Proteomes" id="UP001387364">
    <property type="component" value="Chromosome"/>
</dbReference>
<reference evidence="2 3" key="1">
    <citation type="submission" date="2024-02" db="EMBL/GenBank/DDBJ databases">
        <title>Seven novel Bacillus-like species.</title>
        <authorList>
            <person name="Liu G."/>
        </authorList>
    </citation>
    <scope>NUCLEOTIDE SEQUENCE [LARGE SCALE GENOMIC DNA]</scope>
    <source>
        <strain evidence="2 3">FJAT-52991</strain>
    </source>
</reference>
<feature type="transmembrane region" description="Helical" evidence="1">
    <location>
        <begin position="188"/>
        <end position="207"/>
    </location>
</feature>
<dbReference type="EMBL" id="CP147404">
    <property type="protein sequence ID" value="WXB94165.1"/>
    <property type="molecule type" value="Genomic_DNA"/>
</dbReference>
<feature type="transmembrane region" description="Helical" evidence="1">
    <location>
        <begin position="139"/>
        <end position="158"/>
    </location>
</feature>
<feature type="transmembrane region" description="Helical" evidence="1">
    <location>
        <begin position="85"/>
        <end position="109"/>
    </location>
</feature>
<protein>
    <recommendedName>
        <fullName evidence="4">Membrane protein YkvI</fullName>
    </recommendedName>
</protein>
<evidence type="ECO:0008006" key="4">
    <source>
        <dbReference type="Google" id="ProtNLM"/>
    </source>
</evidence>
<organism evidence="2 3">
    <name type="scientific">Bacillus kandeliae</name>
    <dbReference type="NCBI Taxonomy" id="3129297"/>
    <lineage>
        <taxon>Bacteria</taxon>
        <taxon>Bacillati</taxon>
        <taxon>Bacillota</taxon>
        <taxon>Bacilli</taxon>
        <taxon>Bacillales</taxon>
        <taxon>Bacillaceae</taxon>
        <taxon>Bacillus</taxon>
    </lineage>
</organism>
<keyword evidence="1" id="KW-0472">Membrane</keyword>
<keyword evidence="1" id="KW-1133">Transmembrane helix</keyword>
<evidence type="ECO:0000313" key="3">
    <source>
        <dbReference type="Proteomes" id="UP001387364"/>
    </source>
</evidence>
<accession>A0ABZ2N986</accession>
<feature type="transmembrane region" description="Helical" evidence="1">
    <location>
        <begin position="115"/>
        <end position="132"/>
    </location>
</feature>
<name>A0ABZ2N986_9BACI</name>
<keyword evidence="1" id="KW-0812">Transmembrane</keyword>
<gene>
    <name evidence="2" type="ORF">WDJ61_05925</name>
</gene>
<dbReference type="PANTHER" id="PTHR37814">
    <property type="entry name" value="CONSERVED MEMBRANE PROTEIN"/>
    <property type="match status" value="1"/>
</dbReference>
<feature type="transmembrane region" description="Helical" evidence="1">
    <location>
        <begin position="321"/>
        <end position="338"/>
    </location>
</feature>
<proteinExistence type="predicted"/>
<evidence type="ECO:0000313" key="2">
    <source>
        <dbReference type="EMBL" id="WXB94165.1"/>
    </source>
</evidence>
<dbReference type="PANTHER" id="PTHR37814:SF1">
    <property type="entry name" value="MEMBRANE PROTEIN"/>
    <property type="match status" value="1"/>
</dbReference>
<dbReference type="InterPro" id="IPR038728">
    <property type="entry name" value="YkvI-like"/>
</dbReference>
<evidence type="ECO:0000256" key="1">
    <source>
        <dbReference type="SAM" id="Phobius"/>
    </source>
</evidence>
<feature type="transmembrane region" description="Helical" evidence="1">
    <location>
        <begin position="219"/>
        <end position="240"/>
    </location>
</feature>
<keyword evidence="3" id="KW-1185">Reference proteome</keyword>
<feature type="transmembrane region" description="Helical" evidence="1">
    <location>
        <begin position="36"/>
        <end position="56"/>
    </location>
</feature>
<dbReference type="RefSeq" id="WP_338753793.1">
    <property type="nucleotide sequence ID" value="NZ_CP147404.1"/>
</dbReference>
<sequence length="340" mass="37506">MRTWSGACQVAAVYVGTVIGAGFATGKEIVQFFSQFGFYGLLSIAISGALFIFLGAKMMMTSIELGASSFEEFNQLLFGSQLGKAVTVIQFMMLIGVLGVMLSGSGALFEERLHWPANIGILFTIFIGFLVMTRGVQGLLAVNLFIVPLMLLFQFRLATEVAASPSFFQTLLIGKEADWTWKMWTAPFVYTALNLTLAQAVLVPLAYEIKDKRVIKRGAFLGGGALMLLMIASHVSLIQLANLTSYEIPMAKVVETYMPAFHYVYAILIYGEIFTTVVGNAYGLQQQLEKRIKWASSTLFAAIFMAGFLLSQISYGMLLAVLYPLFGWIGLVFLLLLWRK</sequence>